<dbReference type="GeneID" id="301310262"/>
<protein>
    <submittedName>
        <fullName evidence="1">Uncharacterized protein</fullName>
    </submittedName>
</protein>
<evidence type="ECO:0000313" key="1">
    <source>
        <dbReference type="EMBL" id="QLD23861.1"/>
    </source>
</evidence>
<dbReference type="EMBL" id="CP058322">
    <property type="protein sequence ID" value="QLD23861.1"/>
    <property type="molecule type" value="Genomic_DNA"/>
</dbReference>
<evidence type="ECO:0000313" key="2">
    <source>
        <dbReference type="Proteomes" id="UP000509335"/>
    </source>
</evidence>
<name>A0A7H8XK13_9ACTN</name>
<organism evidence="1 2">
    <name type="scientific">Micromonospora carbonacea</name>
    <dbReference type="NCBI Taxonomy" id="47853"/>
    <lineage>
        <taxon>Bacteria</taxon>
        <taxon>Bacillati</taxon>
        <taxon>Actinomycetota</taxon>
        <taxon>Actinomycetes</taxon>
        <taxon>Micromonosporales</taxon>
        <taxon>Micromonosporaceae</taxon>
        <taxon>Micromonospora</taxon>
    </lineage>
</organism>
<accession>A0A7H8XK13</accession>
<dbReference type="KEGG" id="mcab:HXZ27_06270"/>
<proteinExistence type="predicted"/>
<reference evidence="1 2" key="1">
    <citation type="submission" date="2020-07" db="EMBL/GenBank/DDBJ databases">
        <title>A bifunctional nitrone conjugated secondary metabolite targeting the ribosome.</title>
        <authorList>
            <person name="Limbrick E.M."/>
            <person name="Graf M."/>
            <person name="Derewacz D.K."/>
            <person name="Nguyen F."/>
            <person name="Spraggins J.M."/>
            <person name="Wieland M."/>
            <person name="Ynigez-Gutierrez A.E."/>
            <person name="Reisman B.J."/>
            <person name="Zinshteyn B."/>
            <person name="McCulloch K."/>
            <person name="Iverson T.M."/>
            <person name="Green R."/>
            <person name="Wilson D.N."/>
            <person name="Bachmann B.O."/>
        </authorList>
    </citation>
    <scope>NUCLEOTIDE SEQUENCE [LARGE SCALE GENOMIC DNA]</scope>
    <source>
        <strain evidence="2">aurantiaca</strain>
    </source>
</reference>
<sequence length="84" mass="9386">MTLALYVLDVAEFEPLVRTAQGAGMQLRRTGDYWELSSPEPELILRREGTEIRTALWHAALTGGLDGRIVSFTSETIHLEEDPS</sequence>
<dbReference type="RefSeq" id="WP_178063537.1">
    <property type="nucleotide sequence ID" value="NZ_CBDRIN010000029.1"/>
</dbReference>
<dbReference type="Proteomes" id="UP000509335">
    <property type="component" value="Chromosome"/>
</dbReference>
<gene>
    <name evidence="1" type="ORF">HXZ27_06270</name>
</gene>
<dbReference type="AlphaFoldDB" id="A0A7H8XK13"/>